<name>Q2SWG8_BURTA</name>
<proteinExistence type="predicted"/>
<evidence type="ECO:0000313" key="2">
    <source>
        <dbReference type="Proteomes" id="UP000001930"/>
    </source>
</evidence>
<dbReference type="EMBL" id="CP000086">
    <property type="protein sequence ID" value="ABC37931.1"/>
    <property type="molecule type" value="Genomic_DNA"/>
</dbReference>
<protein>
    <submittedName>
        <fullName evidence="1">Lipoic acid synthetase</fullName>
        <ecNumber evidence="1">2.8.1.-</ecNumber>
    </submittedName>
</protein>
<dbReference type="AlphaFoldDB" id="Q2SWG8"/>
<gene>
    <name evidence="1" type="ordered locus">BTH_I2210</name>
</gene>
<sequence>MRDDGSRIGCRTGRRANRRAGCRIRFRMHDDAWPAGGRSRDKLARIAGRIVAAGGPALPKPPWRRERRMTRETVAARAAVPRTHRLHSVREAAMRPNLGECFASAPRRS</sequence>
<dbReference type="KEGG" id="bte:BTH_I2210"/>
<keyword evidence="2" id="KW-1185">Reference proteome</keyword>
<dbReference type="Proteomes" id="UP000001930">
    <property type="component" value="Chromosome I"/>
</dbReference>
<dbReference type="EC" id="2.8.1.-" evidence="1"/>
<organism evidence="1 2">
    <name type="scientific">Burkholderia thailandensis (strain ATCC 700388 / DSM 13276 / CCUG 48851 / CIP 106301 / E264)</name>
    <dbReference type="NCBI Taxonomy" id="271848"/>
    <lineage>
        <taxon>Bacteria</taxon>
        <taxon>Pseudomonadati</taxon>
        <taxon>Pseudomonadota</taxon>
        <taxon>Betaproteobacteria</taxon>
        <taxon>Burkholderiales</taxon>
        <taxon>Burkholderiaceae</taxon>
        <taxon>Burkholderia</taxon>
        <taxon>pseudomallei group</taxon>
    </lineage>
</organism>
<accession>Q2SWG8</accession>
<evidence type="ECO:0000313" key="1">
    <source>
        <dbReference type="EMBL" id="ABC37931.1"/>
    </source>
</evidence>
<keyword evidence="1" id="KW-0808">Transferase</keyword>
<dbReference type="GO" id="GO:0016740">
    <property type="term" value="F:transferase activity"/>
    <property type="evidence" value="ECO:0007669"/>
    <property type="project" value="UniProtKB-KW"/>
</dbReference>
<reference evidence="1 2" key="1">
    <citation type="journal article" date="2005" name="BMC Genomics">
        <title>Bacterial genome adaptation to niches: divergence of the potential virulence genes in three Burkholderia species of different survival strategies.</title>
        <authorList>
            <person name="Kim H.S."/>
            <person name="Schell M.A."/>
            <person name="Yu Y."/>
            <person name="Ulrich R.L."/>
            <person name="Sarria S.H."/>
            <person name="Nierman W.C."/>
            <person name="DeShazer D."/>
        </authorList>
    </citation>
    <scope>NUCLEOTIDE SEQUENCE [LARGE SCALE GENOMIC DNA]</scope>
    <source>
        <strain evidence="2">ATCC 700388 / DSM 13276 / CCUG 48851 / CIP 106301 / E264</strain>
    </source>
</reference>
<dbReference type="HOGENOM" id="CLU_2178943_0_0_4"/>